<dbReference type="GO" id="GO:0005525">
    <property type="term" value="F:GTP binding"/>
    <property type="evidence" value="ECO:0007669"/>
    <property type="project" value="UniProtKB-UniRule"/>
</dbReference>
<dbReference type="InterPro" id="IPR013482">
    <property type="entry name" value="Molybde_CF_guanTrfase"/>
</dbReference>
<keyword evidence="6 8" id="KW-0342">GTP-binding</keyword>
<evidence type="ECO:0000256" key="1">
    <source>
        <dbReference type="ARBA" id="ARBA00022490"/>
    </source>
</evidence>
<reference evidence="10" key="1">
    <citation type="submission" date="2022-02" db="EMBL/GenBank/DDBJ databases">
        <title>Paenibacillus sp. MBLB1832 Whole Genome Shotgun Sequencing.</title>
        <authorList>
            <person name="Hwang C.Y."/>
            <person name="Cho E.-S."/>
            <person name="Seo M.-J."/>
        </authorList>
    </citation>
    <scope>NUCLEOTIDE SEQUENCE</scope>
    <source>
        <strain evidence="10">MBLB1832</strain>
    </source>
</reference>
<evidence type="ECO:0000259" key="9">
    <source>
        <dbReference type="Pfam" id="PF12804"/>
    </source>
</evidence>
<evidence type="ECO:0000256" key="7">
    <source>
        <dbReference type="ARBA" id="ARBA00023150"/>
    </source>
</evidence>
<dbReference type="RefSeq" id="WP_314799693.1">
    <property type="nucleotide sequence ID" value="NZ_CP130319.1"/>
</dbReference>
<dbReference type="AlphaFoldDB" id="A0AA96LT64"/>
<evidence type="ECO:0000256" key="2">
    <source>
        <dbReference type="ARBA" id="ARBA00022679"/>
    </source>
</evidence>
<keyword evidence="5 8" id="KW-0460">Magnesium</keyword>
<comment type="subcellular location">
    <subcellularLocation>
        <location evidence="8">Cytoplasm</location>
    </subcellularLocation>
</comment>
<dbReference type="KEGG" id="proo:MJB10_24615"/>
<evidence type="ECO:0000256" key="6">
    <source>
        <dbReference type="ARBA" id="ARBA00023134"/>
    </source>
</evidence>
<keyword evidence="11" id="KW-1185">Reference proteome</keyword>
<protein>
    <recommendedName>
        <fullName evidence="8">Probable molybdenum cofactor guanylyltransferase</fullName>
        <shortName evidence="8">MoCo guanylyltransferase</shortName>
        <ecNumber evidence="8">2.7.7.77</ecNumber>
    </recommendedName>
    <alternativeName>
        <fullName evidence="8">GTP:molybdopterin guanylyltransferase</fullName>
    </alternativeName>
    <alternativeName>
        <fullName evidence="8">Mo-MPT guanylyltransferase</fullName>
    </alternativeName>
    <alternativeName>
        <fullName evidence="8">Molybdopterin guanylyltransferase</fullName>
    </alternativeName>
    <alternativeName>
        <fullName evidence="8">Molybdopterin-guanine dinucleotide synthase</fullName>
        <shortName evidence="8">MGD synthase</shortName>
    </alternativeName>
</protein>
<comment type="catalytic activity">
    <reaction evidence="8">
        <text>Mo-molybdopterin + GTP + H(+) = Mo-molybdopterin guanine dinucleotide + diphosphate</text>
        <dbReference type="Rhea" id="RHEA:34243"/>
        <dbReference type="ChEBI" id="CHEBI:15378"/>
        <dbReference type="ChEBI" id="CHEBI:33019"/>
        <dbReference type="ChEBI" id="CHEBI:37565"/>
        <dbReference type="ChEBI" id="CHEBI:71302"/>
        <dbReference type="ChEBI" id="CHEBI:71310"/>
        <dbReference type="EC" id="2.7.7.77"/>
    </reaction>
</comment>
<dbReference type="PANTHER" id="PTHR19136">
    <property type="entry name" value="MOLYBDENUM COFACTOR GUANYLYLTRANSFERASE"/>
    <property type="match status" value="1"/>
</dbReference>
<keyword evidence="1 8" id="KW-0963">Cytoplasm</keyword>
<feature type="binding site" evidence="8">
    <location>
        <position position="105"/>
    </location>
    <ligand>
        <name>GTP</name>
        <dbReference type="ChEBI" id="CHEBI:37565"/>
    </ligand>
</feature>
<sequence>MRKGDVMTMLSGVILAGGTNRRMHGERMALLPFGGKPMIARQLDRMQGICEELIVVTPDPKPYLHIVHRSVRIITDFYEGHGPLGGMHAALSLAKHSSVWIVGCDMPFISSKAAELLLERKRDGLEAVVPMIAGEIYPLHGIYDRVCAPHIVPLLHQGETQLSSLLKHVFWSELGDQFLYENGVDLNFVSRIKTVEDYEAMKRFEALQS</sequence>
<evidence type="ECO:0000256" key="5">
    <source>
        <dbReference type="ARBA" id="ARBA00022842"/>
    </source>
</evidence>
<evidence type="ECO:0000256" key="3">
    <source>
        <dbReference type="ARBA" id="ARBA00022723"/>
    </source>
</evidence>
<dbReference type="InterPro" id="IPR029044">
    <property type="entry name" value="Nucleotide-diphossugar_trans"/>
</dbReference>
<keyword evidence="3 8" id="KW-0479">Metal-binding</keyword>
<dbReference type="GO" id="GO:0061603">
    <property type="term" value="F:molybdenum cofactor guanylyltransferase activity"/>
    <property type="evidence" value="ECO:0007669"/>
    <property type="project" value="UniProtKB-EC"/>
</dbReference>
<evidence type="ECO:0000313" key="10">
    <source>
        <dbReference type="EMBL" id="WNR44230.1"/>
    </source>
</evidence>
<comment type="caution">
    <text evidence="8">Lacks conserved residue(s) required for the propagation of feature annotation.</text>
</comment>
<feature type="binding site" evidence="8">
    <location>
        <position position="76"/>
    </location>
    <ligand>
        <name>GTP</name>
        <dbReference type="ChEBI" id="CHEBI:37565"/>
    </ligand>
</feature>
<feature type="domain" description="MobA-like NTP transferase" evidence="9">
    <location>
        <begin position="12"/>
        <end position="167"/>
    </location>
</feature>
<comment type="domain">
    <text evidence="8">The N-terminal domain determines nucleotide recognition and specific binding, while the C-terminal domain determines the specific binding to the target protein.</text>
</comment>
<dbReference type="SUPFAM" id="SSF53448">
    <property type="entry name" value="Nucleotide-diphospho-sugar transferases"/>
    <property type="match status" value="1"/>
</dbReference>
<dbReference type="GO" id="GO:0005737">
    <property type="term" value="C:cytoplasm"/>
    <property type="evidence" value="ECO:0007669"/>
    <property type="project" value="UniProtKB-SubCell"/>
</dbReference>
<evidence type="ECO:0000256" key="8">
    <source>
        <dbReference type="HAMAP-Rule" id="MF_00316"/>
    </source>
</evidence>
<dbReference type="Proteomes" id="UP001304650">
    <property type="component" value="Chromosome"/>
</dbReference>
<comment type="similarity">
    <text evidence="8">Belongs to the MobA family.</text>
</comment>
<proteinExistence type="inferred from homology"/>
<dbReference type="GO" id="GO:0006777">
    <property type="term" value="P:Mo-molybdopterin cofactor biosynthetic process"/>
    <property type="evidence" value="ECO:0007669"/>
    <property type="project" value="UniProtKB-KW"/>
</dbReference>
<dbReference type="Gene3D" id="3.90.550.10">
    <property type="entry name" value="Spore Coat Polysaccharide Biosynthesis Protein SpsA, Chain A"/>
    <property type="match status" value="1"/>
</dbReference>
<dbReference type="CDD" id="cd02503">
    <property type="entry name" value="MobA"/>
    <property type="match status" value="1"/>
</dbReference>
<feature type="binding site" evidence="8">
    <location>
        <position position="105"/>
    </location>
    <ligand>
        <name>Mg(2+)</name>
        <dbReference type="ChEBI" id="CHEBI:18420"/>
    </ligand>
</feature>
<organism evidence="10 11">
    <name type="scientific">Paenibacillus roseopurpureus</name>
    <dbReference type="NCBI Taxonomy" id="2918901"/>
    <lineage>
        <taxon>Bacteria</taxon>
        <taxon>Bacillati</taxon>
        <taxon>Bacillota</taxon>
        <taxon>Bacilli</taxon>
        <taxon>Bacillales</taxon>
        <taxon>Paenibacillaceae</taxon>
        <taxon>Paenibacillus</taxon>
    </lineage>
</organism>
<dbReference type="EMBL" id="CP130319">
    <property type="protein sequence ID" value="WNR44230.1"/>
    <property type="molecule type" value="Genomic_DNA"/>
</dbReference>
<keyword evidence="2 8" id="KW-0808">Transferase</keyword>
<keyword evidence="10" id="KW-0548">Nucleotidyltransferase</keyword>
<dbReference type="InterPro" id="IPR025877">
    <property type="entry name" value="MobA-like_NTP_Trfase"/>
</dbReference>
<feature type="binding site" evidence="8">
    <location>
        <begin position="15"/>
        <end position="17"/>
    </location>
    <ligand>
        <name>GTP</name>
        <dbReference type="ChEBI" id="CHEBI:37565"/>
    </ligand>
</feature>
<gene>
    <name evidence="8" type="primary">mobA</name>
    <name evidence="10" type="ORF">MJB10_24615</name>
</gene>
<evidence type="ECO:0000313" key="11">
    <source>
        <dbReference type="Proteomes" id="UP001304650"/>
    </source>
</evidence>
<dbReference type="GO" id="GO:0046872">
    <property type="term" value="F:metal ion binding"/>
    <property type="evidence" value="ECO:0007669"/>
    <property type="project" value="UniProtKB-KW"/>
</dbReference>
<dbReference type="PANTHER" id="PTHR19136:SF81">
    <property type="entry name" value="MOLYBDENUM COFACTOR GUANYLYLTRANSFERASE"/>
    <property type="match status" value="1"/>
</dbReference>
<keyword evidence="4 8" id="KW-0547">Nucleotide-binding</keyword>
<dbReference type="EC" id="2.7.7.77" evidence="8"/>
<keyword evidence="7 8" id="KW-0501">Molybdenum cofactor biosynthesis</keyword>
<dbReference type="HAMAP" id="MF_00316">
    <property type="entry name" value="MobA"/>
    <property type="match status" value="1"/>
</dbReference>
<evidence type="ECO:0000256" key="4">
    <source>
        <dbReference type="ARBA" id="ARBA00022741"/>
    </source>
</evidence>
<comment type="cofactor">
    <cofactor evidence="8">
        <name>Mg(2+)</name>
        <dbReference type="ChEBI" id="CHEBI:18420"/>
    </cofactor>
</comment>
<dbReference type="Pfam" id="PF12804">
    <property type="entry name" value="NTP_transf_3"/>
    <property type="match status" value="1"/>
</dbReference>
<comment type="function">
    <text evidence="8">Transfers a GMP moiety from GTP to Mo-molybdopterin (Mo-MPT) cofactor (Moco or molybdenum cofactor) to form Mo-molybdopterin guanine dinucleotide (Mo-MGD) cofactor.</text>
</comment>
<name>A0AA96LT64_9BACL</name>
<accession>A0AA96LT64</accession>